<dbReference type="EMBL" id="JAOYEY010000019">
    <property type="protein sequence ID" value="MCV9884478.1"/>
    <property type="molecule type" value="Genomic_DNA"/>
</dbReference>
<proteinExistence type="predicted"/>
<keyword evidence="2" id="KW-1185">Reference proteome</keyword>
<comment type="caution">
    <text evidence="1">The sequence shown here is derived from an EMBL/GenBank/DDBJ whole genome shotgun (WGS) entry which is preliminary data.</text>
</comment>
<protein>
    <submittedName>
        <fullName evidence="1">Uncharacterized protein</fullName>
    </submittedName>
</protein>
<evidence type="ECO:0000313" key="2">
    <source>
        <dbReference type="Proteomes" id="UP001526147"/>
    </source>
</evidence>
<reference evidence="1 2" key="1">
    <citation type="submission" date="2022-10" db="EMBL/GenBank/DDBJ databases">
        <title>Draft genome assembly of moderately radiation resistant bacterium Metabacillus halosaccharovorans.</title>
        <authorList>
            <person name="Pal S."/>
            <person name="Gopinathan A."/>
        </authorList>
    </citation>
    <scope>NUCLEOTIDE SEQUENCE [LARGE SCALE GENOMIC DNA]</scope>
    <source>
        <strain evidence="1 2">VITHBRA001</strain>
    </source>
</reference>
<accession>A0ABT3DBP8</accession>
<dbReference type="RefSeq" id="WP_226528041.1">
    <property type="nucleotide sequence ID" value="NZ_JAOYEY010000019.1"/>
</dbReference>
<evidence type="ECO:0000313" key="1">
    <source>
        <dbReference type="EMBL" id="MCV9884478.1"/>
    </source>
</evidence>
<dbReference type="Proteomes" id="UP001526147">
    <property type="component" value="Unassembled WGS sequence"/>
</dbReference>
<organism evidence="1 2">
    <name type="scientific">Metabacillus halosaccharovorans</name>
    <dbReference type="NCBI Taxonomy" id="930124"/>
    <lineage>
        <taxon>Bacteria</taxon>
        <taxon>Bacillati</taxon>
        <taxon>Bacillota</taxon>
        <taxon>Bacilli</taxon>
        <taxon>Bacillales</taxon>
        <taxon>Bacillaceae</taxon>
        <taxon>Metabacillus</taxon>
    </lineage>
</organism>
<name>A0ABT3DBP8_9BACI</name>
<gene>
    <name evidence="1" type="ORF">OIH86_02295</name>
</gene>
<sequence length="73" mass="8502">MDVKDILSSRVIHFASMFHEEVELGVIQFSDHYYVYASICNDRGEFLGRGIDKVERDAARQALKELYVNAYDR</sequence>